<dbReference type="InterPro" id="IPR003594">
    <property type="entry name" value="HATPase_dom"/>
</dbReference>
<dbReference type="GO" id="GO:0000155">
    <property type="term" value="F:phosphorelay sensor kinase activity"/>
    <property type="evidence" value="ECO:0007669"/>
    <property type="project" value="InterPro"/>
</dbReference>
<dbReference type="EC" id="2.7.13.3" evidence="2"/>
<sequence length="465" mass="53000">MEVSNVTLAAYIDTLKEFGHDPSLLVSGTDLSWDDAKNAKKKHNWEDFVTMTDYVFDTVGEEKALGSINKTGVLNEELSTIRKMTAAVIRPENIYWFFCNFICKYMYKNVKFEYKKLDRENVQIKVTINEGFSKSQNFIKAYATAFEGFPACIGYPDAVATVENLEEHSVINLKLTKTTMSWNPFKLMKRYLIGVVSTSKLLNEIEEKRYEQEILNSQLESANQKLLESKKLNDTLIRAIMHDINNPLTLVRLKTEKLKKSKDLFSTKDVDILNRATNNMNNVIQNLRQFHIAQQSRQDETIDLEEAFTEVQSVFNYHLEEKNLTLEITSTLTENDKILGNKSIFITSILSNFISNAIKFSFEDSAIRIHTETDGKNITISIKDTGTGMQEDSLENFFSESISESIQGTQGEVGLGVGLTQALFFIKEMKGKVQVISKRLTEHPHDHGTEFILSFSTQPPVLLIQ</sequence>
<dbReference type="AlphaFoldDB" id="A0A1Y5F972"/>
<dbReference type="Proteomes" id="UP000196531">
    <property type="component" value="Unassembled WGS sequence"/>
</dbReference>
<keyword evidence="5" id="KW-0547">Nucleotide-binding</keyword>
<evidence type="ECO:0000256" key="6">
    <source>
        <dbReference type="ARBA" id="ARBA00022777"/>
    </source>
</evidence>
<accession>A0A1Y5F972</accession>
<evidence type="ECO:0000256" key="7">
    <source>
        <dbReference type="ARBA" id="ARBA00022840"/>
    </source>
</evidence>
<evidence type="ECO:0000313" key="10">
    <source>
        <dbReference type="EMBL" id="OUR97315.1"/>
    </source>
</evidence>
<keyword evidence="8" id="KW-0902">Two-component regulatory system</keyword>
<evidence type="ECO:0000256" key="1">
    <source>
        <dbReference type="ARBA" id="ARBA00000085"/>
    </source>
</evidence>
<dbReference type="InterPro" id="IPR005467">
    <property type="entry name" value="His_kinase_dom"/>
</dbReference>
<feature type="domain" description="Histidine kinase" evidence="9">
    <location>
        <begin position="239"/>
        <end position="459"/>
    </location>
</feature>
<dbReference type="SUPFAM" id="SSF47384">
    <property type="entry name" value="Homodimeric domain of signal transducing histidine kinase"/>
    <property type="match status" value="1"/>
</dbReference>
<protein>
    <recommendedName>
        <fullName evidence="2">histidine kinase</fullName>
        <ecNumber evidence="2">2.7.13.3</ecNumber>
    </recommendedName>
</protein>
<dbReference type="InterPro" id="IPR036890">
    <property type="entry name" value="HATPase_C_sf"/>
</dbReference>
<name>A0A1Y5F972_9BACT</name>
<keyword evidence="7" id="KW-0067">ATP-binding</keyword>
<dbReference type="SMART" id="SM00387">
    <property type="entry name" value="HATPase_c"/>
    <property type="match status" value="1"/>
</dbReference>
<dbReference type="PROSITE" id="PS50109">
    <property type="entry name" value="HIS_KIN"/>
    <property type="match status" value="1"/>
</dbReference>
<dbReference type="CDD" id="cd00082">
    <property type="entry name" value="HisKA"/>
    <property type="match status" value="1"/>
</dbReference>
<evidence type="ECO:0000313" key="11">
    <source>
        <dbReference type="Proteomes" id="UP000196531"/>
    </source>
</evidence>
<proteinExistence type="predicted"/>
<dbReference type="EMBL" id="MAAO01000006">
    <property type="protein sequence ID" value="OUR97315.1"/>
    <property type="molecule type" value="Genomic_DNA"/>
</dbReference>
<evidence type="ECO:0000256" key="3">
    <source>
        <dbReference type="ARBA" id="ARBA00022553"/>
    </source>
</evidence>
<evidence type="ECO:0000259" key="9">
    <source>
        <dbReference type="PROSITE" id="PS50109"/>
    </source>
</evidence>
<evidence type="ECO:0000256" key="5">
    <source>
        <dbReference type="ARBA" id="ARBA00022741"/>
    </source>
</evidence>
<dbReference type="SUPFAM" id="SSF55874">
    <property type="entry name" value="ATPase domain of HSP90 chaperone/DNA topoisomerase II/histidine kinase"/>
    <property type="match status" value="1"/>
</dbReference>
<dbReference type="SMART" id="SM00388">
    <property type="entry name" value="HisKA"/>
    <property type="match status" value="1"/>
</dbReference>
<evidence type="ECO:0000256" key="4">
    <source>
        <dbReference type="ARBA" id="ARBA00022679"/>
    </source>
</evidence>
<dbReference type="Gene3D" id="3.30.565.10">
    <property type="entry name" value="Histidine kinase-like ATPase, C-terminal domain"/>
    <property type="match status" value="1"/>
</dbReference>
<comment type="caution">
    <text evidence="10">The sequence shown here is derived from an EMBL/GenBank/DDBJ whole genome shotgun (WGS) entry which is preliminary data.</text>
</comment>
<gene>
    <name evidence="10" type="ORF">A9Q84_13400</name>
</gene>
<keyword evidence="6" id="KW-0418">Kinase</keyword>
<comment type="catalytic activity">
    <reaction evidence="1">
        <text>ATP + protein L-histidine = ADP + protein N-phospho-L-histidine.</text>
        <dbReference type="EC" id="2.7.13.3"/>
    </reaction>
</comment>
<dbReference type="Gene3D" id="1.10.287.130">
    <property type="match status" value="1"/>
</dbReference>
<evidence type="ECO:0000256" key="8">
    <source>
        <dbReference type="ARBA" id="ARBA00023012"/>
    </source>
</evidence>
<evidence type="ECO:0000256" key="2">
    <source>
        <dbReference type="ARBA" id="ARBA00012438"/>
    </source>
</evidence>
<keyword evidence="3" id="KW-0597">Phosphoprotein</keyword>
<dbReference type="Pfam" id="PF02518">
    <property type="entry name" value="HATPase_c"/>
    <property type="match status" value="1"/>
</dbReference>
<dbReference type="PANTHER" id="PTHR43065:SF10">
    <property type="entry name" value="PEROXIDE STRESS-ACTIVATED HISTIDINE KINASE MAK3"/>
    <property type="match status" value="1"/>
</dbReference>
<reference evidence="11" key="1">
    <citation type="journal article" date="2017" name="Proc. Natl. Acad. Sci. U.S.A.">
        <title>Simulation of Deepwater Horizon oil plume reveals substrate specialization within a complex community of hydrocarbon-degraders.</title>
        <authorList>
            <person name="Hu P."/>
            <person name="Dubinsky E.A."/>
            <person name="Probst A.J."/>
            <person name="Wang J."/>
            <person name="Sieber C.M.K."/>
            <person name="Tom L.M."/>
            <person name="Gardinali P."/>
            <person name="Banfield J.F."/>
            <person name="Atlas R.M."/>
            <person name="Andersen G.L."/>
        </authorList>
    </citation>
    <scope>NUCLEOTIDE SEQUENCE [LARGE SCALE GENOMIC DNA]</scope>
</reference>
<dbReference type="InterPro" id="IPR003661">
    <property type="entry name" value="HisK_dim/P_dom"/>
</dbReference>
<organism evidence="10 11">
    <name type="scientific">Halobacteriovorax marinus</name>
    <dbReference type="NCBI Taxonomy" id="97084"/>
    <lineage>
        <taxon>Bacteria</taxon>
        <taxon>Pseudomonadati</taxon>
        <taxon>Bdellovibrionota</taxon>
        <taxon>Bacteriovoracia</taxon>
        <taxon>Bacteriovoracales</taxon>
        <taxon>Halobacteriovoraceae</taxon>
        <taxon>Halobacteriovorax</taxon>
    </lineage>
</organism>
<dbReference type="InterPro" id="IPR036097">
    <property type="entry name" value="HisK_dim/P_sf"/>
</dbReference>
<dbReference type="GO" id="GO:0005524">
    <property type="term" value="F:ATP binding"/>
    <property type="evidence" value="ECO:0007669"/>
    <property type="project" value="UniProtKB-KW"/>
</dbReference>
<keyword evidence="4" id="KW-0808">Transferase</keyword>
<dbReference type="PANTHER" id="PTHR43065">
    <property type="entry name" value="SENSOR HISTIDINE KINASE"/>
    <property type="match status" value="1"/>
</dbReference>